<comment type="similarity">
    <text evidence="1">Belongs to the HicA mRNA interferase family.</text>
</comment>
<keyword evidence="5" id="KW-0378">Hydrolase</keyword>
<dbReference type="EMBL" id="AP018316">
    <property type="protein sequence ID" value="BAZ85575.1"/>
    <property type="molecule type" value="Genomic_DNA"/>
</dbReference>
<dbReference type="InterPro" id="IPR012933">
    <property type="entry name" value="HicA_mRNA_interferase"/>
</dbReference>
<name>A0A1Z4V2R3_9CYAN</name>
<dbReference type="GO" id="GO:0004519">
    <property type="term" value="F:endonuclease activity"/>
    <property type="evidence" value="ECO:0007669"/>
    <property type="project" value="UniProtKB-KW"/>
</dbReference>
<reference evidence="8 9" key="1">
    <citation type="submission" date="2017-06" db="EMBL/GenBank/DDBJ databases">
        <title>Genome sequencing of cyanobaciteial culture collection at National Institute for Environmental Studies (NIES).</title>
        <authorList>
            <person name="Hirose Y."/>
            <person name="Shimura Y."/>
            <person name="Fujisawa T."/>
            <person name="Nakamura Y."/>
            <person name="Kawachi M."/>
        </authorList>
    </citation>
    <scope>NUCLEOTIDE SEQUENCE [LARGE SCALE GENOMIC DNA]</scope>
    <source>
        <strain evidence="8 9">NIES-806</strain>
    </source>
</reference>
<keyword evidence="6" id="KW-0694">RNA-binding</keyword>
<dbReference type="Pfam" id="PF07927">
    <property type="entry name" value="HicA_toxin"/>
    <property type="match status" value="1"/>
</dbReference>
<dbReference type="OrthoDB" id="9799854at2"/>
<dbReference type="RefSeq" id="WP_028090672.1">
    <property type="nucleotide sequence ID" value="NZ_AP018316.1"/>
</dbReference>
<keyword evidence="9" id="KW-1185">Reference proteome</keyword>
<accession>A0A1Z4V2R3</accession>
<evidence type="ECO:0000256" key="3">
    <source>
        <dbReference type="ARBA" id="ARBA00022722"/>
    </source>
</evidence>
<sequence length="62" mass="7493">MKRGDLLRHLQEHGCEFIREGSRHSWWWNPEKNRRSAIPRHQEIDDILAKKICKDLGVPFTR</sequence>
<evidence type="ECO:0008006" key="10">
    <source>
        <dbReference type="Google" id="ProtNLM"/>
    </source>
</evidence>
<keyword evidence="7" id="KW-0346">Stress response</keyword>
<keyword evidence="4" id="KW-0255">Endonuclease</keyword>
<dbReference type="KEGG" id="dcm:NIES806_17780"/>
<evidence type="ECO:0000313" key="9">
    <source>
        <dbReference type="Proteomes" id="UP000218702"/>
    </source>
</evidence>
<organism evidence="8 9">
    <name type="scientific">Dolichospermum compactum NIES-806</name>
    <dbReference type="NCBI Taxonomy" id="1973481"/>
    <lineage>
        <taxon>Bacteria</taxon>
        <taxon>Bacillati</taxon>
        <taxon>Cyanobacteriota</taxon>
        <taxon>Cyanophyceae</taxon>
        <taxon>Nostocales</taxon>
        <taxon>Aphanizomenonaceae</taxon>
        <taxon>Dolichospermum</taxon>
        <taxon>Dolichospermum compactum</taxon>
    </lineage>
</organism>
<dbReference type="InterPro" id="IPR038570">
    <property type="entry name" value="HicA_sf"/>
</dbReference>
<evidence type="ECO:0000256" key="2">
    <source>
        <dbReference type="ARBA" id="ARBA00022649"/>
    </source>
</evidence>
<protein>
    <recommendedName>
        <fullName evidence="10">YcfA family protein</fullName>
    </recommendedName>
</protein>
<evidence type="ECO:0000313" key="8">
    <source>
        <dbReference type="EMBL" id="BAZ85575.1"/>
    </source>
</evidence>
<dbReference type="Proteomes" id="UP000218702">
    <property type="component" value="Chromosome"/>
</dbReference>
<dbReference type="SUPFAM" id="SSF54786">
    <property type="entry name" value="YcfA/nrd intein domain"/>
    <property type="match status" value="1"/>
</dbReference>
<evidence type="ECO:0000256" key="1">
    <source>
        <dbReference type="ARBA" id="ARBA00006620"/>
    </source>
</evidence>
<evidence type="ECO:0000256" key="6">
    <source>
        <dbReference type="ARBA" id="ARBA00022884"/>
    </source>
</evidence>
<keyword evidence="2" id="KW-1277">Toxin-antitoxin system</keyword>
<dbReference type="Gene3D" id="3.30.920.30">
    <property type="entry name" value="Hypothetical protein"/>
    <property type="match status" value="1"/>
</dbReference>
<evidence type="ECO:0000256" key="7">
    <source>
        <dbReference type="ARBA" id="ARBA00023016"/>
    </source>
</evidence>
<dbReference type="AlphaFoldDB" id="A0A1Z4V2R3"/>
<evidence type="ECO:0000256" key="5">
    <source>
        <dbReference type="ARBA" id="ARBA00022801"/>
    </source>
</evidence>
<dbReference type="GO" id="GO:0016787">
    <property type="term" value="F:hydrolase activity"/>
    <property type="evidence" value="ECO:0007669"/>
    <property type="project" value="UniProtKB-KW"/>
</dbReference>
<dbReference type="GeneID" id="78013512"/>
<evidence type="ECO:0000256" key="4">
    <source>
        <dbReference type="ARBA" id="ARBA00022759"/>
    </source>
</evidence>
<gene>
    <name evidence="8" type="ORF">NIES806_17780</name>
</gene>
<keyword evidence="3" id="KW-0540">Nuclease</keyword>
<dbReference type="GO" id="GO:0003729">
    <property type="term" value="F:mRNA binding"/>
    <property type="evidence" value="ECO:0007669"/>
    <property type="project" value="InterPro"/>
</dbReference>
<proteinExistence type="inferred from homology"/>